<evidence type="ECO:0008006" key="4">
    <source>
        <dbReference type="Google" id="ProtNLM"/>
    </source>
</evidence>
<evidence type="ECO:0000313" key="3">
    <source>
        <dbReference type="Proteomes" id="UP001156694"/>
    </source>
</evidence>
<dbReference type="Proteomes" id="UP001156694">
    <property type="component" value="Unassembled WGS sequence"/>
</dbReference>
<name>A0ABQ5VU77_9RHOB</name>
<keyword evidence="3" id="KW-1185">Reference proteome</keyword>
<evidence type="ECO:0000313" key="2">
    <source>
        <dbReference type="EMBL" id="GLQ34992.1"/>
    </source>
</evidence>
<dbReference type="InterPro" id="IPR010466">
    <property type="entry name" value="DUF1058"/>
</dbReference>
<evidence type="ECO:0000256" key="1">
    <source>
        <dbReference type="SAM" id="SignalP"/>
    </source>
</evidence>
<feature type="chain" id="PRO_5046304517" description="SH3-like domain-containing protein" evidence="1">
    <location>
        <begin position="23"/>
        <end position="179"/>
    </location>
</feature>
<dbReference type="EMBL" id="BSNN01000002">
    <property type="protein sequence ID" value="GLQ34992.1"/>
    <property type="molecule type" value="Genomic_DNA"/>
</dbReference>
<accession>A0ABQ5VU77</accession>
<protein>
    <recommendedName>
        <fullName evidence="4">SH3-like domain-containing protein</fullName>
    </recommendedName>
</protein>
<organism evidence="2 3">
    <name type="scientific">Amylibacter marinus</name>
    <dbReference type="NCBI Taxonomy" id="1475483"/>
    <lineage>
        <taxon>Bacteria</taxon>
        <taxon>Pseudomonadati</taxon>
        <taxon>Pseudomonadota</taxon>
        <taxon>Alphaproteobacteria</taxon>
        <taxon>Rhodobacterales</taxon>
        <taxon>Paracoccaceae</taxon>
        <taxon>Amylibacter</taxon>
    </lineage>
</organism>
<dbReference type="Pfam" id="PF06347">
    <property type="entry name" value="SH3_4"/>
    <property type="match status" value="2"/>
</dbReference>
<sequence>MLKTLTIVTFIWALSLGGPAIAQENSTDKPAETPIKQARGPVTNLAIPRFVSMKASEGFARRGPSKSHRIDWVFKHKNTPLMVTGEYQHWRRVQDVDGQGGWMHFRLLSGVRMVLFQAEKTKLRRRAYEAADILAEVEQGVIAKLDACDVEWCKVSIGRTKGWVRKGAIWGVGKDELRN</sequence>
<feature type="signal peptide" evidence="1">
    <location>
        <begin position="1"/>
        <end position="22"/>
    </location>
</feature>
<comment type="caution">
    <text evidence="2">The sequence shown here is derived from an EMBL/GenBank/DDBJ whole genome shotgun (WGS) entry which is preliminary data.</text>
</comment>
<dbReference type="RefSeq" id="WP_284377079.1">
    <property type="nucleotide sequence ID" value="NZ_BSNN01000002.1"/>
</dbReference>
<gene>
    <name evidence="2" type="ORF">GCM10007939_12750</name>
</gene>
<keyword evidence="1" id="KW-0732">Signal</keyword>
<reference evidence="3" key="1">
    <citation type="journal article" date="2019" name="Int. J. Syst. Evol. Microbiol.">
        <title>The Global Catalogue of Microorganisms (GCM) 10K type strain sequencing project: providing services to taxonomists for standard genome sequencing and annotation.</title>
        <authorList>
            <consortium name="The Broad Institute Genomics Platform"/>
            <consortium name="The Broad Institute Genome Sequencing Center for Infectious Disease"/>
            <person name="Wu L."/>
            <person name="Ma J."/>
        </authorList>
    </citation>
    <scope>NUCLEOTIDE SEQUENCE [LARGE SCALE GENOMIC DNA]</scope>
    <source>
        <strain evidence="3">NBRC 110140</strain>
    </source>
</reference>
<proteinExistence type="predicted"/>